<gene>
    <name evidence="2" type="ORF">FRX48_01567</name>
</gene>
<dbReference type="AlphaFoldDB" id="A0A5M8PZD0"/>
<feature type="chain" id="PRO_5024361653" evidence="1">
    <location>
        <begin position="22"/>
        <end position="186"/>
    </location>
</feature>
<dbReference type="EMBL" id="VXIT01000002">
    <property type="protein sequence ID" value="KAA6414817.1"/>
    <property type="molecule type" value="Genomic_DNA"/>
</dbReference>
<protein>
    <submittedName>
        <fullName evidence="2">Uncharacterized protein</fullName>
    </submittedName>
</protein>
<comment type="caution">
    <text evidence="2">The sequence shown here is derived from an EMBL/GenBank/DDBJ whole genome shotgun (WGS) entry which is preliminary data.</text>
</comment>
<dbReference type="Proteomes" id="UP000324767">
    <property type="component" value="Unassembled WGS sequence"/>
</dbReference>
<reference evidence="2 3" key="1">
    <citation type="submission" date="2019-09" db="EMBL/GenBank/DDBJ databases">
        <title>The hologenome of the rock-dwelling lichen Lasallia pustulata.</title>
        <authorList>
            <person name="Greshake Tzovaras B."/>
            <person name="Segers F."/>
            <person name="Bicker A."/>
            <person name="Dal Grande F."/>
            <person name="Otte J."/>
            <person name="Hankeln T."/>
            <person name="Schmitt I."/>
            <person name="Ebersberger I."/>
        </authorList>
    </citation>
    <scope>NUCLEOTIDE SEQUENCE [LARGE SCALE GENOMIC DNA]</scope>
    <source>
        <strain evidence="2">A1-1</strain>
    </source>
</reference>
<dbReference type="OrthoDB" id="5294920at2759"/>
<evidence type="ECO:0000313" key="3">
    <source>
        <dbReference type="Proteomes" id="UP000324767"/>
    </source>
</evidence>
<keyword evidence="1" id="KW-0732">Signal</keyword>
<evidence type="ECO:0000256" key="1">
    <source>
        <dbReference type="SAM" id="SignalP"/>
    </source>
</evidence>
<evidence type="ECO:0000313" key="2">
    <source>
        <dbReference type="EMBL" id="KAA6414817.1"/>
    </source>
</evidence>
<sequence length="186" mass="19524">MQPTTTSLLPALLALLTLASALPSPSSLAPRAPYCANAPKTLAGTKLPRTPGLTFSTDQGDHTMTWCAPRSATYIIVTFAYALPGAGLPQLLEQVSHAVMGHIQTAPDGPIPTGEFSYLIPQWGGATVAMHVWNVNNHQITWGVLSSAVEALAEYFGSTEWAAATFAIWDGVNKVGLGVVGLQPNS</sequence>
<feature type="signal peptide" evidence="1">
    <location>
        <begin position="1"/>
        <end position="21"/>
    </location>
</feature>
<organism evidence="2 3">
    <name type="scientific">Lasallia pustulata</name>
    <dbReference type="NCBI Taxonomy" id="136370"/>
    <lineage>
        <taxon>Eukaryota</taxon>
        <taxon>Fungi</taxon>
        <taxon>Dikarya</taxon>
        <taxon>Ascomycota</taxon>
        <taxon>Pezizomycotina</taxon>
        <taxon>Lecanoromycetes</taxon>
        <taxon>OSLEUM clade</taxon>
        <taxon>Umbilicariomycetidae</taxon>
        <taxon>Umbilicariales</taxon>
        <taxon>Umbilicariaceae</taxon>
        <taxon>Lasallia</taxon>
    </lineage>
</organism>
<accession>A0A5M8PZD0</accession>
<proteinExistence type="predicted"/>
<name>A0A5M8PZD0_9LECA</name>